<dbReference type="AlphaFoldDB" id="A0AAE1T5Z5"/>
<dbReference type="Pfam" id="PF03732">
    <property type="entry name" value="Retrotrans_gag"/>
    <property type="match status" value="1"/>
</dbReference>
<dbReference type="InterPro" id="IPR005162">
    <property type="entry name" value="Retrotrans_gag_dom"/>
</dbReference>
<sequence>MVQPVTPGSDRELPRISFSFLTPFHSSRKHRKTELSLFSIRQKEEEPLKEYLQRFSMAALEVPTVTQEFKTTSLVLGLLDGDFFKSLAKKPATKFDALLARAPEYMNMEDAHASKRE</sequence>
<gene>
    <name evidence="2" type="ORF">Sango_2864000</name>
</gene>
<evidence type="ECO:0000313" key="3">
    <source>
        <dbReference type="Proteomes" id="UP001289374"/>
    </source>
</evidence>
<name>A0AAE1T5Z5_9LAMI</name>
<reference evidence="2" key="2">
    <citation type="journal article" date="2024" name="Plant">
        <title>Genomic evolution and insights into agronomic trait innovations of Sesamum species.</title>
        <authorList>
            <person name="Miao H."/>
            <person name="Wang L."/>
            <person name="Qu L."/>
            <person name="Liu H."/>
            <person name="Sun Y."/>
            <person name="Le M."/>
            <person name="Wang Q."/>
            <person name="Wei S."/>
            <person name="Zheng Y."/>
            <person name="Lin W."/>
            <person name="Duan Y."/>
            <person name="Cao H."/>
            <person name="Xiong S."/>
            <person name="Wang X."/>
            <person name="Wei L."/>
            <person name="Li C."/>
            <person name="Ma Q."/>
            <person name="Ju M."/>
            <person name="Zhao R."/>
            <person name="Li G."/>
            <person name="Mu C."/>
            <person name="Tian Q."/>
            <person name="Mei H."/>
            <person name="Zhang T."/>
            <person name="Gao T."/>
            <person name="Zhang H."/>
        </authorList>
    </citation>
    <scope>NUCLEOTIDE SEQUENCE</scope>
    <source>
        <strain evidence="2">K16</strain>
    </source>
</reference>
<accession>A0AAE1T5Z5</accession>
<comment type="caution">
    <text evidence="2">The sequence shown here is derived from an EMBL/GenBank/DDBJ whole genome shotgun (WGS) entry which is preliminary data.</text>
</comment>
<reference evidence="2" key="1">
    <citation type="submission" date="2020-06" db="EMBL/GenBank/DDBJ databases">
        <authorList>
            <person name="Li T."/>
            <person name="Hu X."/>
            <person name="Zhang T."/>
            <person name="Song X."/>
            <person name="Zhang H."/>
            <person name="Dai N."/>
            <person name="Sheng W."/>
            <person name="Hou X."/>
            <person name="Wei L."/>
        </authorList>
    </citation>
    <scope>NUCLEOTIDE SEQUENCE</scope>
    <source>
        <strain evidence="2">K16</strain>
        <tissue evidence="2">Leaf</tissue>
    </source>
</reference>
<organism evidence="2 3">
    <name type="scientific">Sesamum angolense</name>
    <dbReference type="NCBI Taxonomy" id="2727404"/>
    <lineage>
        <taxon>Eukaryota</taxon>
        <taxon>Viridiplantae</taxon>
        <taxon>Streptophyta</taxon>
        <taxon>Embryophyta</taxon>
        <taxon>Tracheophyta</taxon>
        <taxon>Spermatophyta</taxon>
        <taxon>Magnoliopsida</taxon>
        <taxon>eudicotyledons</taxon>
        <taxon>Gunneridae</taxon>
        <taxon>Pentapetalae</taxon>
        <taxon>asterids</taxon>
        <taxon>lamiids</taxon>
        <taxon>Lamiales</taxon>
        <taxon>Pedaliaceae</taxon>
        <taxon>Sesamum</taxon>
    </lineage>
</organism>
<protein>
    <recommendedName>
        <fullName evidence="1">Retrotransposon gag domain-containing protein</fullName>
    </recommendedName>
</protein>
<proteinExistence type="predicted"/>
<feature type="domain" description="Retrotransposon gag" evidence="1">
    <location>
        <begin position="18"/>
        <end position="78"/>
    </location>
</feature>
<keyword evidence="3" id="KW-1185">Reference proteome</keyword>
<dbReference type="Proteomes" id="UP001289374">
    <property type="component" value="Unassembled WGS sequence"/>
</dbReference>
<evidence type="ECO:0000259" key="1">
    <source>
        <dbReference type="Pfam" id="PF03732"/>
    </source>
</evidence>
<dbReference type="EMBL" id="JACGWL010000680">
    <property type="protein sequence ID" value="KAK4382529.1"/>
    <property type="molecule type" value="Genomic_DNA"/>
</dbReference>
<evidence type="ECO:0000313" key="2">
    <source>
        <dbReference type="EMBL" id="KAK4382529.1"/>
    </source>
</evidence>